<dbReference type="AlphaFoldDB" id="A0A6G9ID55"/>
<keyword evidence="2" id="KW-1185">Reference proteome</keyword>
<dbReference type="InParanoid" id="A0A6G9ID55"/>
<evidence type="ECO:0000313" key="2">
    <source>
        <dbReference type="Proteomes" id="UP000501168"/>
    </source>
</evidence>
<dbReference type="KEGG" id="orb:IPMB12_10935"/>
<accession>A0A6G9ID55</accession>
<dbReference type="RefSeq" id="WP_166917450.1">
    <property type="nucleotide sequence ID" value="NZ_CP050253.1"/>
</dbReference>
<organism evidence="1 2">
    <name type="scientific">Zophobihabitans entericus</name>
    <dbReference type="NCBI Taxonomy" id="1635327"/>
    <lineage>
        <taxon>Bacteria</taxon>
        <taxon>Pseudomonadati</taxon>
        <taxon>Pseudomonadota</taxon>
        <taxon>Gammaproteobacteria</taxon>
        <taxon>Orbales</taxon>
        <taxon>Orbaceae</taxon>
        <taxon>Zophobihabitans</taxon>
    </lineage>
</organism>
<dbReference type="Proteomes" id="UP000501168">
    <property type="component" value="Chromosome"/>
</dbReference>
<protein>
    <submittedName>
        <fullName evidence="1">Uncharacterized protein</fullName>
    </submittedName>
</protein>
<evidence type="ECO:0000313" key="1">
    <source>
        <dbReference type="EMBL" id="QIQ22153.1"/>
    </source>
</evidence>
<sequence length="108" mass="12266">MKYSQLTCVHLTQSDLEDNIHSNFEDVDFPESLNIRFNPELVHSAKQALSSNPHFKGILIPAEVNVDEESYISVEEDEILVMGDVLRAQFKDGQTDAQYHVCFDFTGC</sequence>
<dbReference type="EMBL" id="CP050253">
    <property type="protein sequence ID" value="QIQ22153.1"/>
    <property type="molecule type" value="Genomic_DNA"/>
</dbReference>
<proteinExistence type="predicted"/>
<gene>
    <name evidence="1" type="ORF">IPMB12_10935</name>
</gene>
<reference evidence="1 2" key="1">
    <citation type="submission" date="2020-03" db="EMBL/GenBank/DDBJ databases">
        <title>Complete genome sequence of Orbus sp. IPMB12 (BCRC 80908).</title>
        <authorList>
            <person name="Lo W.-S."/>
            <person name="Chang T.-H."/>
            <person name="Kuo C.-H."/>
        </authorList>
    </citation>
    <scope>NUCLEOTIDE SEQUENCE [LARGE SCALE GENOMIC DNA]</scope>
    <source>
        <strain evidence="1 2">IPMB12</strain>
    </source>
</reference>
<name>A0A6G9ID55_9GAMM</name>